<reference evidence="1 2" key="1">
    <citation type="submission" date="2019-10" db="EMBL/GenBank/DDBJ databases">
        <title>Nocardia macrotermitis sp. nov. and Nocardia aurantia sp. nov., isolated from the gut of fungus growing-termite Macrotermes natalensis.</title>
        <authorList>
            <person name="Benndorf R."/>
            <person name="Schwitalla J."/>
            <person name="Martin K."/>
            <person name="De Beer W."/>
            <person name="Kaster A.-K."/>
            <person name="Vollmers J."/>
            <person name="Poulsen M."/>
            <person name="Beemelmanns C."/>
        </authorList>
    </citation>
    <scope>NUCLEOTIDE SEQUENCE [LARGE SCALE GENOMIC DNA]</scope>
    <source>
        <strain evidence="1 2">RB56</strain>
    </source>
</reference>
<protein>
    <submittedName>
        <fullName evidence="1">Uncharacterized protein</fullName>
    </submittedName>
</protein>
<evidence type="ECO:0000313" key="1">
    <source>
        <dbReference type="EMBL" id="MQY26061.1"/>
    </source>
</evidence>
<organism evidence="1 2">
    <name type="scientific">Nocardia aurantia</name>
    <dbReference type="NCBI Taxonomy" id="2585199"/>
    <lineage>
        <taxon>Bacteria</taxon>
        <taxon>Bacillati</taxon>
        <taxon>Actinomycetota</taxon>
        <taxon>Actinomycetes</taxon>
        <taxon>Mycobacteriales</taxon>
        <taxon>Nocardiaceae</taxon>
        <taxon>Nocardia</taxon>
    </lineage>
</organism>
<sequence>MVRMSVLSVTHAALRGFSTDLNDIGDFFGANSSRITSAVSLPSGASGLLATLEPSFRDFRNQVSALGRLDHGRMIDFGTHLGGANDDFRNQDVTSGQIVSAAAHIPAGGESGDSTGSIRYSGLLFPVLPEVATGTLTTRNAVTGAHGIVSVFDDRLNGSIGIKPAAHYLAPLADDWEHIQAIGKRIRQLGVNHASTAGNLSGGSNWLTAQWTGGSADSYTTAMTAFHTDIHQRGTELETIGKTLEKGGECLERHVHNQAAGVTSGLMRPLDILGLSLPVGVWGQIVDRPMRGSIKAQITSAVDTVRSEADARSASITDLVDRMHKALAYEPGTAIAEPTGALFDPPGKVTLDYDTIRYGFRNNVWWEQNLAAAA</sequence>
<dbReference type="EMBL" id="WEGI01000003">
    <property type="protein sequence ID" value="MQY26061.1"/>
    <property type="molecule type" value="Genomic_DNA"/>
</dbReference>
<dbReference type="SUPFAM" id="SSF140453">
    <property type="entry name" value="EsxAB dimer-like"/>
    <property type="match status" value="1"/>
</dbReference>
<proteinExistence type="predicted"/>
<dbReference type="AlphaFoldDB" id="A0A7K0DKC6"/>
<name>A0A7K0DKC6_9NOCA</name>
<dbReference type="InterPro" id="IPR036689">
    <property type="entry name" value="ESAT-6-like_sf"/>
</dbReference>
<dbReference type="Gene3D" id="1.10.287.1060">
    <property type="entry name" value="ESAT-6-like"/>
    <property type="match status" value="1"/>
</dbReference>
<comment type="caution">
    <text evidence="1">The sequence shown here is derived from an EMBL/GenBank/DDBJ whole genome shotgun (WGS) entry which is preliminary data.</text>
</comment>
<accession>A0A7K0DKC6</accession>
<evidence type="ECO:0000313" key="2">
    <source>
        <dbReference type="Proteomes" id="UP000431401"/>
    </source>
</evidence>
<gene>
    <name evidence="1" type="ORF">NRB56_16210</name>
</gene>
<keyword evidence="2" id="KW-1185">Reference proteome</keyword>
<dbReference type="Proteomes" id="UP000431401">
    <property type="component" value="Unassembled WGS sequence"/>
</dbReference>